<dbReference type="EMBL" id="JAGTJQ010000010">
    <property type="protein sequence ID" value="KAH7020787.1"/>
    <property type="molecule type" value="Genomic_DNA"/>
</dbReference>
<protein>
    <recommendedName>
        <fullName evidence="3">BTB domain-containing protein</fullName>
    </recommendedName>
</protein>
<dbReference type="Proteomes" id="UP000756346">
    <property type="component" value="Unassembled WGS sequence"/>
</dbReference>
<organism evidence="1 2">
    <name type="scientific">Microdochium trichocladiopsis</name>
    <dbReference type="NCBI Taxonomy" id="1682393"/>
    <lineage>
        <taxon>Eukaryota</taxon>
        <taxon>Fungi</taxon>
        <taxon>Dikarya</taxon>
        <taxon>Ascomycota</taxon>
        <taxon>Pezizomycotina</taxon>
        <taxon>Sordariomycetes</taxon>
        <taxon>Xylariomycetidae</taxon>
        <taxon>Xylariales</taxon>
        <taxon>Microdochiaceae</taxon>
        <taxon>Microdochium</taxon>
    </lineage>
</organism>
<proteinExistence type="predicted"/>
<dbReference type="Gene3D" id="3.30.710.10">
    <property type="entry name" value="Potassium Channel Kv1.1, Chain A"/>
    <property type="match status" value="1"/>
</dbReference>
<evidence type="ECO:0000313" key="1">
    <source>
        <dbReference type="EMBL" id="KAH7020787.1"/>
    </source>
</evidence>
<dbReference type="OrthoDB" id="5275938at2759"/>
<dbReference type="RefSeq" id="XP_046006988.1">
    <property type="nucleotide sequence ID" value="XM_046155187.1"/>
</dbReference>
<evidence type="ECO:0008006" key="3">
    <source>
        <dbReference type="Google" id="ProtNLM"/>
    </source>
</evidence>
<gene>
    <name evidence="1" type="ORF">B0I36DRAFT_333194</name>
</gene>
<dbReference type="AlphaFoldDB" id="A0A9P9BKN7"/>
<keyword evidence="2" id="KW-1185">Reference proteome</keyword>
<dbReference type="InterPro" id="IPR011333">
    <property type="entry name" value="SKP1/BTB/POZ_sf"/>
</dbReference>
<sequence length="440" mass="49535">MTGTPSQMDEAPLAAVASDSVAREATGLPGVEAFSVTEDDYDAKLETGLDIHEGSEAIEYETQTIDPRGDLWVLVHGVGSWGPATPLRFRVCSRALARKSPVFEKMLYGDFAESQRPEPNEQEKEWVLTLPESPPLAMKQLFKIMHCSFDALEKEVDAHQENADGSNWDKGAQNVEVYQDTVNGMDENKLQQYPPSITRQLYDLTVVADFFDCASILKPWVSSWVKNLEEESYGEDDAMHRAWIYYQTGQIDRYEAIVTQLALHSPYTQCIGDDIHGEFLTPSVLPAEFLDSVASLRLETITALIGSIRDTVDLLLEGGDCPVDLCKGQLPYVHRRYSQPLPSNRRVDCEARMLGFLQRELHKHNLLPLPLAETLTMAPVTLYYIMEGFSRNRENNDDTTHHYECVIKLGPEGGFDTYRYQASEQEIAEMARKRSLTGIA</sequence>
<comment type="caution">
    <text evidence="1">The sequence shown here is derived from an EMBL/GenBank/DDBJ whole genome shotgun (WGS) entry which is preliminary data.</text>
</comment>
<dbReference type="GeneID" id="70184733"/>
<name>A0A9P9BKN7_9PEZI</name>
<accession>A0A9P9BKN7</accession>
<evidence type="ECO:0000313" key="2">
    <source>
        <dbReference type="Proteomes" id="UP000756346"/>
    </source>
</evidence>
<reference evidence="1" key="1">
    <citation type="journal article" date="2021" name="Nat. Commun.">
        <title>Genetic determinants of endophytism in the Arabidopsis root mycobiome.</title>
        <authorList>
            <person name="Mesny F."/>
            <person name="Miyauchi S."/>
            <person name="Thiergart T."/>
            <person name="Pickel B."/>
            <person name="Atanasova L."/>
            <person name="Karlsson M."/>
            <person name="Huettel B."/>
            <person name="Barry K.W."/>
            <person name="Haridas S."/>
            <person name="Chen C."/>
            <person name="Bauer D."/>
            <person name="Andreopoulos W."/>
            <person name="Pangilinan J."/>
            <person name="LaButti K."/>
            <person name="Riley R."/>
            <person name="Lipzen A."/>
            <person name="Clum A."/>
            <person name="Drula E."/>
            <person name="Henrissat B."/>
            <person name="Kohler A."/>
            <person name="Grigoriev I.V."/>
            <person name="Martin F.M."/>
            <person name="Hacquard S."/>
        </authorList>
    </citation>
    <scope>NUCLEOTIDE SEQUENCE</scope>
    <source>
        <strain evidence="1">MPI-CAGE-CH-0230</strain>
    </source>
</reference>